<dbReference type="Gramene" id="OIV89695">
    <property type="protein sequence ID" value="OIV89695"/>
    <property type="gene ID" value="TanjilG_06165"/>
</dbReference>
<accession>A0A1J7FP49</accession>
<dbReference type="Pfam" id="PF23598">
    <property type="entry name" value="LRR_14"/>
    <property type="match status" value="1"/>
</dbReference>
<dbReference type="Pfam" id="PF05659">
    <property type="entry name" value="RPW8"/>
    <property type="match status" value="1"/>
</dbReference>
<dbReference type="InterPro" id="IPR032675">
    <property type="entry name" value="LRR_dom_sf"/>
</dbReference>
<dbReference type="PRINTS" id="PR00364">
    <property type="entry name" value="DISEASERSIST"/>
</dbReference>
<dbReference type="Gene3D" id="1.10.8.430">
    <property type="entry name" value="Helical domain of apoptotic protease-activating factors"/>
    <property type="match status" value="1"/>
</dbReference>
<dbReference type="Proteomes" id="UP000188354">
    <property type="component" value="Unassembled WGS sequence"/>
</dbReference>
<dbReference type="OrthoDB" id="2016095at2759"/>
<evidence type="ECO:0000256" key="3">
    <source>
        <dbReference type="ARBA" id="ARBA00022821"/>
    </source>
</evidence>
<comment type="similarity">
    <text evidence="1">Belongs to the disease resistance NB-LRR family.</text>
</comment>
<evidence type="ECO:0000256" key="2">
    <source>
        <dbReference type="ARBA" id="ARBA00022737"/>
    </source>
</evidence>
<dbReference type="STRING" id="3871.A0A1J7FP49"/>
<dbReference type="PROSITE" id="PS51153">
    <property type="entry name" value="RPW8"/>
    <property type="match status" value="1"/>
</dbReference>
<keyword evidence="7" id="KW-1185">Reference proteome</keyword>
<dbReference type="Gene3D" id="3.80.10.10">
    <property type="entry name" value="Ribonuclease Inhibitor"/>
    <property type="match status" value="1"/>
</dbReference>
<evidence type="ECO:0000256" key="1">
    <source>
        <dbReference type="ARBA" id="ARBA00008894"/>
    </source>
</evidence>
<dbReference type="AlphaFoldDB" id="A0A1J7FP49"/>
<dbReference type="InterPro" id="IPR008808">
    <property type="entry name" value="Powdery_mildew-R_dom"/>
</dbReference>
<evidence type="ECO:0000313" key="6">
    <source>
        <dbReference type="EMBL" id="OIV89695.1"/>
    </source>
</evidence>
<protein>
    <recommendedName>
        <fullName evidence="5">RPW8 domain-containing protein</fullName>
    </recommendedName>
</protein>
<dbReference type="InterPro" id="IPR002182">
    <property type="entry name" value="NB-ARC"/>
</dbReference>
<dbReference type="SUPFAM" id="SSF52047">
    <property type="entry name" value="RNI-like"/>
    <property type="match status" value="1"/>
</dbReference>
<keyword evidence="3" id="KW-0611">Plant defense</keyword>
<dbReference type="Gene3D" id="3.40.50.300">
    <property type="entry name" value="P-loop containing nucleotide triphosphate hydrolases"/>
    <property type="match status" value="1"/>
</dbReference>
<feature type="coiled-coil region" evidence="4">
    <location>
        <begin position="53"/>
        <end position="80"/>
    </location>
</feature>
<dbReference type="PANTHER" id="PTHR36766">
    <property type="entry name" value="PLANT BROAD-SPECTRUM MILDEW RESISTANCE PROTEIN RPW8"/>
    <property type="match status" value="1"/>
</dbReference>
<dbReference type="InterPro" id="IPR027417">
    <property type="entry name" value="P-loop_NTPase"/>
</dbReference>
<gene>
    <name evidence="6" type="ORF">TanjilG_06165</name>
</gene>
<dbReference type="OMA" id="STVYVKY"/>
<evidence type="ECO:0000256" key="4">
    <source>
        <dbReference type="SAM" id="Coils"/>
    </source>
</evidence>
<organism evidence="6 7">
    <name type="scientific">Lupinus angustifolius</name>
    <name type="common">Narrow-leaved blue lupine</name>
    <dbReference type="NCBI Taxonomy" id="3871"/>
    <lineage>
        <taxon>Eukaryota</taxon>
        <taxon>Viridiplantae</taxon>
        <taxon>Streptophyta</taxon>
        <taxon>Embryophyta</taxon>
        <taxon>Tracheophyta</taxon>
        <taxon>Spermatophyta</taxon>
        <taxon>Magnoliopsida</taxon>
        <taxon>eudicotyledons</taxon>
        <taxon>Gunneridae</taxon>
        <taxon>Pentapetalae</taxon>
        <taxon>rosids</taxon>
        <taxon>fabids</taxon>
        <taxon>Fabales</taxon>
        <taxon>Fabaceae</taxon>
        <taxon>Papilionoideae</taxon>
        <taxon>50 kb inversion clade</taxon>
        <taxon>genistoids sensu lato</taxon>
        <taxon>core genistoids</taxon>
        <taxon>Genisteae</taxon>
        <taxon>Lupinus</taxon>
    </lineage>
</organism>
<dbReference type="InterPro" id="IPR055414">
    <property type="entry name" value="LRR_R13L4/SHOC2-like"/>
</dbReference>
<dbReference type="Pfam" id="PF00931">
    <property type="entry name" value="NB-ARC"/>
    <property type="match status" value="1"/>
</dbReference>
<evidence type="ECO:0000259" key="5">
    <source>
        <dbReference type="PROSITE" id="PS51153"/>
    </source>
</evidence>
<dbReference type="InterPro" id="IPR042197">
    <property type="entry name" value="Apaf_helical"/>
</dbReference>
<keyword evidence="4" id="KW-0175">Coiled coil</keyword>
<sequence>MAGSLFSGGAVGAVMQEVLRTAIEAIDKCRDFKPTLENNIDTLEALTPLVEDIKQYSKVLDRSTSHVEKLENEIEAGKELVKKCSKFGWWRFLSFPYYHDKLHARDSKLVRRLSVDMQGQLVRDSMEILVKVREILEILCRECVGVGKYEKLLRGLSGVPERPVFIVGLDESLKKLKIELIKGGDVSVLLLTGLGGSGKSTLAKMLCWDEQVKGKFGENIFFITVSKNPILMTIAQTLFEHCGRRVPEFQSDEDAINRLGLLLRQVGVGGSPTLLVLDDVWPGSEALVEKFKFQMKDYKILVTSRVAFPRFGNVFHLKPLYHDDAASLFHHFAQLKNVNNSYMPDENLVQEIVKGCKGSPLALEVIGGSLCQQPFEVWQMMKDRLKSQSILESNVDLLSRLQNSLDILEGEFSVKEKECFMDLGLFPEDQRIHVPALIDMWTELHKLNEDGTKAMNIFHNLINKNLVNLIVTRKVAMDTDMYYNNHFLMQHDLLRELAIVQSSQEPFEQRERLMIDLTGDNPPEWCARQNQQGIISRMLSFLPIRWTKQKRKQVAARILSISTDENFTSDWCNLLQPDEAEVLLLNIRSSKFTLPEFTAKMSKLKVLIATNYSFHPSELNKFELFEYLPDLKRIRLEKVSLPHLCEFKSLQKLSLHMCNTRQAFESSRIEISDALPSLMELNIDYSNDLVKLPPGLCKITTLKKLSITNCHNLSALPQEIGKLKNLEVLRLNSCSDLVAMPESVGSLHNLRRLDISDCISLIQLPKDIGNLNSLEKLYMFGCTRLSGLPYSVINFEGLDHLIYVICDEEVAALWENYTELQNLKIETSKTDISLKWLGSM</sequence>
<keyword evidence="2" id="KW-0677">Repeat</keyword>
<dbReference type="GO" id="GO:0006952">
    <property type="term" value="P:defense response"/>
    <property type="evidence" value="ECO:0007669"/>
    <property type="project" value="UniProtKB-KW"/>
</dbReference>
<dbReference type="SUPFAM" id="SSF52540">
    <property type="entry name" value="P-loop containing nucleoside triphosphate hydrolases"/>
    <property type="match status" value="1"/>
</dbReference>
<dbReference type="Gene3D" id="1.10.10.10">
    <property type="entry name" value="Winged helix-like DNA-binding domain superfamily/Winged helix DNA-binding domain"/>
    <property type="match status" value="1"/>
</dbReference>
<name>A0A1J7FP49_LUPAN</name>
<dbReference type="InterPro" id="IPR036388">
    <property type="entry name" value="WH-like_DNA-bd_sf"/>
</dbReference>
<dbReference type="KEGG" id="lang:109340138"/>
<dbReference type="PANTHER" id="PTHR36766:SF28">
    <property type="entry name" value="PLANT BROAD-SPECTRUM MILDEW RESISTANCE PROTEIN RPW8"/>
    <property type="match status" value="1"/>
</dbReference>
<dbReference type="EMBL" id="KV862253">
    <property type="protein sequence ID" value="OIV89695.1"/>
    <property type="molecule type" value="Genomic_DNA"/>
</dbReference>
<feature type="domain" description="RPW8" evidence="5">
    <location>
        <begin position="1"/>
        <end position="151"/>
    </location>
</feature>
<dbReference type="GO" id="GO:0043531">
    <property type="term" value="F:ADP binding"/>
    <property type="evidence" value="ECO:0007669"/>
    <property type="project" value="InterPro"/>
</dbReference>
<reference evidence="6 7" key="1">
    <citation type="journal article" date="2017" name="Plant Biotechnol. J.">
        <title>A comprehensive draft genome sequence for lupin (Lupinus angustifolius), an emerging health food: insights into plant-microbe interactions and legume evolution.</title>
        <authorList>
            <person name="Hane J.K."/>
            <person name="Ming Y."/>
            <person name="Kamphuis L.G."/>
            <person name="Nelson M.N."/>
            <person name="Garg G."/>
            <person name="Atkins C.A."/>
            <person name="Bayer P.E."/>
            <person name="Bravo A."/>
            <person name="Bringans S."/>
            <person name="Cannon S."/>
            <person name="Edwards D."/>
            <person name="Foley R."/>
            <person name="Gao L.L."/>
            <person name="Harrison M.J."/>
            <person name="Huang W."/>
            <person name="Hurgobin B."/>
            <person name="Li S."/>
            <person name="Liu C.W."/>
            <person name="McGrath A."/>
            <person name="Morahan G."/>
            <person name="Murray J."/>
            <person name="Weller J."/>
            <person name="Jian J."/>
            <person name="Singh K.B."/>
        </authorList>
    </citation>
    <scope>NUCLEOTIDE SEQUENCE [LARGE SCALE GENOMIC DNA]</scope>
    <source>
        <strain evidence="7">cv. Tanjil</strain>
        <tissue evidence="6">Whole plant</tissue>
    </source>
</reference>
<proteinExistence type="inferred from homology"/>
<evidence type="ECO:0000313" key="7">
    <source>
        <dbReference type="Proteomes" id="UP000188354"/>
    </source>
</evidence>